<feature type="domain" description="Dihydroprymidine dehydrogenase" evidence="6">
    <location>
        <begin position="23"/>
        <end position="141"/>
    </location>
</feature>
<evidence type="ECO:0000256" key="3">
    <source>
        <dbReference type="ARBA" id="ARBA00023164"/>
    </source>
</evidence>
<reference evidence="7 8" key="1">
    <citation type="submission" date="2018-09" db="EMBL/GenBank/DDBJ databases">
        <title>Genome sequencing of strain 1JSPR-7.</title>
        <authorList>
            <person name="Heo J."/>
            <person name="Kim S.-J."/>
            <person name="Kwon S.-W."/>
        </authorList>
    </citation>
    <scope>NUCLEOTIDE SEQUENCE [LARGE SCALE GENOMIC DNA]</scope>
    <source>
        <strain evidence="7 8">1JSPR-7</strain>
    </source>
</reference>
<name>A0A387B982_9LACT</name>
<dbReference type="SUPFAM" id="SSF46548">
    <property type="entry name" value="alpha-helical ferredoxin"/>
    <property type="match status" value="1"/>
</dbReference>
<dbReference type="NCBIfam" id="TIGR01317">
    <property type="entry name" value="GOGAT_sm_gam"/>
    <property type="match status" value="1"/>
</dbReference>
<dbReference type="RefSeq" id="WP_120771773.1">
    <property type="nucleotide sequence ID" value="NZ_CP032627.1"/>
</dbReference>
<comment type="pathway">
    <text evidence="4">Amino-acid biosynthesis.</text>
</comment>
<evidence type="ECO:0000313" key="8">
    <source>
        <dbReference type="Proteomes" id="UP000269374"/>
    </source>
</evidence>
<sequence>MADPNGFLKYQKVNNPYREVAERVRDFAELQVPLSVEERKRQAARCMHCDVPFCHQGIFYGGKRVVSGCPNDNHIPEWNDLIYRGVQKKAYERLVLTNPFPEFTGRVCPAPCEKSCAEALHGEGITIKDNERFLGDLANDSGWVFEAGQAAEPTGFEIAVIGSGPAGLAAAWRLNQLGHTVTVFEKSDRFGGLLMYGIPNMKLDKDVVQARIDLMEKLGVQFVANTEIGRDLSYDDLDSRFDKVILAIGAGVPRDLPIAGRELSGIRFAVDFLTETTKTVLEIGENNVPKSLEGKKVIVIGGGDTGNDCIGTAVRLGATRVQQLEITPPLPFERTENNPWPEWPMVLKQGYGQEEAQFAGNIDLTAYKMTATQFISNNQGQIKALQVAEVGPDFKPVTGTEKLLEANLVLLAMGFVSTDKDLLSTFGVKEIYDNYTTNNDKILVAGDARRGPSLVIWAIREGRKAAEVIDEQLTKMVTSY</sequence>
<dbReference type="PANTHER" id="PTHR43100">
    <property type="entry name" value="GLUTAMATE SYNTHASE [NADPH] SMALL CHAIN"/>
    <property type="match status" value="1"/>
</dbReference>
<dbReference type="InterPro" id="IPR023753">
    <property type="entry name" value="FAD/NAD-binding_dom"/>
</dbReference>
<keyword evidence="3" id="KW-0314">Glutamate biosynthesis</keyword>
<keyword evidence="8" id="KW-1185">Reference proteome</keyword>
<accession>A0A387B982</accession>
<dbReference type="GO" id="GO:0051536">
    <property type="term" value="F:iron-sulfur cluster binding"/>
    <property type="evidence" value="ECO:0007669"/>
    <property type="project" value="InterPro"/>
</dbReference>
<dbReference type="SUPFAM" id="SSF51971">
    <property type="entry name" value="Nucleotide-binding domain"/>
    <property type="match status" value="2"/>
</dbReference>
<evidence type="ECO:0000256" key="4">
    <source>
        <dbReference type="ARBA" id="ARBA00029440"/>
    </source>
</evidence>
<evidence type="ECO:0000256" key="1">
    <source>
        <dbReference type="ARBA" id="ARBA00022605"/>
    </source>
</evidence>
<dbReference type="GO" id="GO:0016639">
    <property type="term" value="F:oxidoreductase activity, acting on the CH-NH2 group of donors, NAD or NADP as acceptor"/>
    <property type="evidence" value="ECO:0007669"/>
    <property type="project" value="InterPro"/>
</dbReference>
<dbReference type="Pfam" id="PF07992">
    <property type="entry name" value="Pyr_redox_2"/>
    <property type="match status" value="1"/>
</dbReference>
<dbReference type="Gene3D" id="1.10.1060.10">
    <property type="entry name" value="Alpha-helical ferredoxin"/>
    <property type="match status" value="1"/>
</dbReference>
<dbReference type="InterPro" id="IPR006005">
    <property type="entry name" value="Glut_synth_ssu1"/>
</dbReference>
<dbReference type="PRINTS" id="PR00419">
    <property type="entry name" value="ADXRDTASE"/>
</dbReference>
<evidence type="ECO:0000256" key="2">
    <source>
        <dbReference type="ARBA" id="ARBA00023002"/>
    </source>
</evidence>
<dbReference type="AlphaFoldDB" id="A0A387B982"/>
<dbReference type="InterPro" id="IPR028261">
    <property type="entry name" value="DPD_II"/>
</dbReference>
<evidence type="ECO:0000259" key="6">
    <source>
        <dbReference type="Pfam" id="PF14691"/>
    </source>
</evidence>
<dbReference type="OrthoDB" id="9803192at2"/>
<dbReference type="EMBL" id="CP032627">
    <property type="protein sequence ID" value="AYG00385.1"/>
    <property type="molecule type" value="Genomic_DNA"/>
</dbReference>
<protein>
    <submittedName>
        <fullName evidence="7">Glutamate synthase subunit beta</fullName>
    </submittedName>
</protein>
<feature type="domain" description="FAD/NAD(P)-binding" evidence="5">
    <location>
        <begin position="157"/>
        <end position="462"/>
    </location>
</feature>
<dbReference type="PANTHER" id="PTHR43100:SF3">
    <property type="entry name" value="FAD_NAD(P)-BINDING DOMAIN-CONTAINING PROTEIN"/>
    <property type="match status" value="1"/>
</dbReference>
<dbReference type="InterPro" id="IPR036188">
    <property type="entry name" value="FAD/NAD-bd_sf"/>
</dbReference>
<dbReference type="Gene3D" id="3.50.50.60">
    <property type="entry name" value="FAD/NAD(P)-binding domain"/>
    <property type="match status" value="2"/>
</dbReference>
<organism evidence="7 8">
    <name type="scientific">Lactococcus allomyrinae</name>
    <dbReference type="NCBI Taxonomy" id="2419773"/>
    <lineage>
        <taxon>Bacteria</taxon>
        <taxon>Bacillati</taxon>
        <taxon>Bacillota</taxon>
        <taxon>Bacilli</taxon>
        <taxon>Lactobacillales</taxon>
        <taxon>Streptococcaceae</taxon>
        <taxon>Lactococcus</taxon>
    </lineage>
</organism>
<evidence type="ECO:0000313" key="7">
    <source>
        <dbReference type="EMBL" id="AYG00385.1"/>
    </source>
</evidence>
<dbReference type="KEGG" id="lact:D7I46_04325"/>
<keyword evidence="1" id="KW-0028">Amino-acid biosynthesis</keyword>
<gene>
    <name evidence="7" type="ORF">D7I46_04325</name>
</gene>
<evidence type="ECO:0000259" key="5">
    <source>
        <dbReference type="Pfam" id="PF07992"/>
    </source>
</evidence>
<dbReference type="GO" id="GO:0006537">
    <property type="term" value="P:glutamate biosynthetic process"/>
    <property type="evidence" value="ECO:0007669"/>
    <property type="project" value="UniProtKB-KW"/>
</dbReference>
<dbReference type="InterPro" id="IPR051394">
    <property type="entry name" value="Glutamate_Synthase"/>
</dbReference>
<dbReference type="Pfam" id="PF14691">
    <property type="entry name" value="Fer4_20"/>
    <property type="match status" value="1"/>
</dbReference>
<proteinExistence type="predicted"/>
<keyword evidence="2" id="KW-0560">Oxidoreductase</keyword>
<dbReference type="InterPro" id="IPR009051">
    <property type="entry name" value="Helical_ferredxn"/>
</dbReference>
<dbReference type="Proteomes" id="UP000269374">
    <property type="component" value="Chromosome"/>
</dbReference>